<accession>A0ABS1RWJ0</accession>
<dbReference type="InterPro" id="IPR037972">
    <property type="entry name" value="RepB_N"/>
</dbReference>
<dbReference type="Gene3D" id="1.10.10.2830">
    <property type="match status" value="1"/>
</dbReference>
<dbReference type="InterPro" id="IPR011111">
    <property type="entry name" value="Plasmid_RepB"/>
</dbReference>
<protein>
    <submittedName>
        <fullName evidence="4">Plasmid partitioning protein RepB</fullName>
    </submittedName>
</protein>
<dbReference type="SMART" id="SM00470">
    <property type="entry name" value="ParB"/>
    <property type="match status" value="1"/>
</dbReference>
<dbReference type="SUPFAM" id="SSF109709">
    <property type="entry name" value="KorB DNA-binding domain-like"/>
    <property type="match status" value="1"/>
</dbReference>
<dbReference type="EMBL" id="JAESJJ010000027">
    <property type="protein sequence ID" value="MBL3610441.1"/>
    <property type="molecule type" value="Genomic_DNA"/>
</dbReference>
<comment type="caution">
    <text evidence="4">The sequence shown here is derived from an EMBL/GenBank/DDBJ whole genome shotgun (WGS) entry which is preliminary data.</text>
</comment>
<dbReference type="PANTHER" id="PTHR33375">
    <property type="entry name" value="CHROMOSOME-PARTITIONING PROTEIN PARB-RELATED"/>
    <property type="match status" value="1"/>
</dbReference>
<comment type="similarity">
    <text evidence="1">Belongs to the ParB family.</text>
</comment>
<gene>
    <name evidence="4" type="primary">repB</name>
    <name evidence="4" type="ORF">JMM60_16895</name>
</gene>
<reference evidence="4 5" key="1">
    <citation type="submission" date="2021-01" db="EMBL/GenBank/DDBJ databases">
        <title>Draft genomes of Rhodovulum sulfidophilum.</title>
        <authorList>
            <person name="Guzman M.S."/>
        </authorList>
    </citation>
    <scope>NUCLEOTIDE SEQUENCE [LARGE SCALE GENOMIC DNA]</scope>
    <source>
        <strain evidence="4 5">AB35</strain>
    </source>
</reference>
<dbReference type="Pfam" id="PF07506">
    <property type="entry name" value="RepB"/>
    <property type="match status" value="1"/>
</dbReference>
<dbReference type="NCBIfam" id="TIGR03454">
    <property type="entry name" value="partition_RepB"/>
    <property type="match status" value="1"/>
</dbReference>
<dbReference type="InterPro" id="IPR036086">
    <property type="entry name" value="ParB/Sulfiredoxin_sf"/>
</dbReference>
<evidence type="ECO:0000256" key="2">
    <source>
        <dbReference type="SAM" id="MobiDB-lite"/>
    </source>
</evidence>
<dbReference type="InterPro" id="IPR003115">
    <property type="entry name" value="ParB_N"/>
</dbReference>
<evidence type="ECO:0000313" key="4">
    <source>
        <dbReference type="EMBL" id="MBL3610441.1"/>
    </source>
</evidence>
<feature type="domain" description="ParB-like N-terminal" evidence="3">
    <location>
        <begin position="59"/>
        <end position="150"/>
    </location>
</feature>
<feature type="region of interest" description="Disordered" evidence="2">
    <location>
        <begin position="1"/>
        <end position="36"/>
    </location>
</feature>
<dbReference type="InterPro" id="IPR017819">
    <property type="entry name" value="Plasmid_partition_RepB"/>
</dbReference>
<keyword evidence="5" id="KW-1185">Reference proteome</keyword>
<organism evidence="4 5">
    <name type="scientific">Rhodovulum sulfidophilum</name>
    <name type="common">Rhodobacter sulfidophilus</name>
    <dbReference type="NCBI Taxonomy" id="35806"/>
    <lineage>
        <taxon>Bacteria</taxon>
        <taxon>Pseudomonadati</taxon>
        <taxon>Pseudomonadota</taxon>
        <taxon>Alphaproteobacteria</taxon>
        <taxon>Rhodobacterales</taxon>
        <taxon>Paracoccaceae</taxon>
        <taxon>Rhodovulum</taxon>
    </lineage>
</organism>
<dbReference type="SUPFAM" id="SSF110849">
    <property type="entry name" value="ParB/Sulfiredoxin"/>
    <property type="match status" value="1"/>
</dbReference>
<dbReference type="InterPro" id="IPR004437">
    <property type="entry name" value="ParB/RepB/Spo0J"/>
</dbReference>
<dbReference type="Proteomes" id="UP000604473">
    <property type="component" value="Unassembled WGS sequence"/>
</dbReference>
<evidence type="ECO:0000256" key="1">
    <source>
        <dbReference type="ARBA" id="ARBA00006295"/>
    </source>
</evidence>
<dbReference type="PANTHER" id="PTHR33375:SF1">
    <property type="entry name" value="CHROMOSOME-PARTITIONING PROTEIN PARB-RELATED"/>
    <property type="match status" value="1"/>
</dbReference>
<evidence type="ECO:0000313" key="5">
    <source>
        <dbReference type="Proteomes" id="UP000604473"/>
    </source>
</evidence>
<dbReference type="Gene3D" id="3.90.1530.30">
    <property type="match status" value="1"/>
</dbReference>
<dbReference type="RefSeq" id="WP_202250070.1">
    <property type="nucleotide sequence ID" value="NZ_JAESJH010000014.1"/>
</dbReference>
<dbReference type="InterPro" id="IPR050336">
    <property type="entry name" value="Chromosome_partition/occlusion"/>
</dbReference>
<dbReference type="NCBIfam" id="TIGR00180">
    <property type="entry name" value="parB_part"/>
    <property type="match status" value="1"/>
</dbReference>
<dbReference type="CDD" id="cd16405">
    <property type="entry name" value="RepB_like_N"/>
    <property type="match status" value="1"/>
</dbReference>
<evidence type="ECO:0000259" key="3">
    <source>
        <dbReference type="SMART" id="SM00470"/>
    </source>
</evidence>
<dbReference type="Pfam" id="PF02195">
    <property type="entry name" value="ParB_N"/>
    <property type="match status" value="1"/>
</dbReference>
<proteinExistence type="inferred from homology"/>
<sequence>MARKDLLKGLMDPGKPAPATEAGAEPRPTRVDAARPRYSKGAIGAVSQSIAELKSRSIVEVDPRMIDDAGFRDRLDAEDPGLEQLIESIRVYGQQVPVLLRPNPDDSERYQVVYGRRRVAALKALHLPIKAMVRELDDCGLVIAQGQENAARRDLTFIERANFARQMRDAGYDRKIICDALHVDKTLISRMLSVADRVPIELIEVIGSAPGIGRDRWLALADKLKGRDLTDRAVGESSDARFEAVMAALAQPRPPAPRPRIVTAADGRALAEVARKRGRTVLSVDNGVSAGFEEWLVENLARLHGEWQDGRED</sequence>
<name>A0ABS1RWJ0_RHOSU</name>